<dbReference type="EMBL" id="QXEV01000017">
    <property type="protein sequence ID" value="RIA75519.1"/>
    <property type="molecule type" value="Genomic_DNA"/>
</dbReference>
<gene>
    <name evidence="7" type="ORF">EI71_01413</name>
</gene>
<evidence type="ECO:0000256" key="3">
    <source>
        <dbReference type="ARBA" id="ARBA00022989"/>
    </source>
</evidence>
<feature type="transmembrane region" description="Helical" evidence="5">
    <location>
        <begin position="398"/>
        <end position="420"/>
    </location>
</feature>
<feature type="transmembrane region" description="Helical" evidence="5">
    <location>
        <begin position="276"/>
        <end position="296"/>
    </location>
</feature>
<dbReference type="GO" id="GO:1902600">
    <property type="term" value="P:proton transmembrane transport"/>
    <property type="evidence" value="ECO:0007669"/>
    <property type="project" value="InterPro"/>
</dbReference>
<dbReference type="GO" id="GO:0016020">
    <property type="term" value="C:membrane"/>
    <property type="evidence" value="ECO:0007669"/>
    <property type="project" value="UniProtKB-SubCell"/>
</dbReference>
<feature type="transmembrane region" description="Helical" evidence="5">
    <location>
        <begin position="227"/>
        <end position="246"/>
    </location>
</feature>
<evidence type="ECO:0000259" key="6">
    <source>
        <dbReference type="Pfam" id="PF00999"/>
    </source>
</evidence>
<feature type="transmembrane region" description="Helical" evidence="5">
    <location>
        <begin position="370"/>
        <end position="392"/>
    </location>
</feature>
<comment type="caution">
    <text evidence="7">The sequence shown here is derived from an EMBL/GenBank/DDBJ whole genome shotgun (WGS) entry which is preliminary data.</text>
</comment>
<dbReference type="InParanoid" id="A0A397RSW8"/>
<dbReference type="InterPro" id="IPR038770">
    <property type="entry name" value="Na+/solute_symporter_sf"/>
</dbReference>
<evidence type="ECO:0000313" key="7">
    <source>
        <dbReference type="EMBL" id="RIA75519.1"/>
    </source>
</evidence>
<proteinExistence type="predicted"/>
<sequence length="451" mass="49686">MIVSLAEMLNRLSKADDVYDFLIMGKSAFFHYLGGIMNIFLSLFLIFTCGILGGFIFEKIKLPKLVWYIILGILIGPSVFNIVDNTLIDISSYLRQIALVIILTRSGLSLDIHNLKKIGRPAIFLCFIPATFEIIGITIFAPIFLGISYIEALLLGSVIAAVSPAIVVPRMIKLMEEGYGKKNSVPEVIMAGASCDDIFVIVLFYSFKELAKNSNFNLWNITQIPLSIVSGITLGILVGFLIVFIIHKLKMSTIIHVILMLGTSFGILYLEALLKPYFSISSLLAIIVMALTVNIFKKKEAKDMQKTYNSLWSGFEILLFTLVGIATNIHYAFSRDGAILVGIICIALIFRSIGVFISILATSFTKKEKLFIIFSYLPKATVQASIGAIALTEGLACGSIVLTGAVISILITAPLGAILMDNTYKKLLEKDIIDSELNEEYDIISKEEIEV</sequence>
<keyword evidence="2 5" id="KW-0812">Transmembrane</keyword>
<keyword evidence="4 5" id="KW-0472">Membrane</keyword>
<organism evidence="7 8">
    <name type="scientific">Anaeroplasma bactoclasticum</name>
    <dbReference type="NCBI Taxonomy" id="2088"/>
    <lineage>
        <taxon>Bacteria</taxon>
        <taxon>Bacillati</taxon>
        <taxon>Mycoplasmatota</taxon>
        <taxon>Mollicutes</taxon>
        <taxon>Anaeroplasmatales</taxon>
        <taxon>Anaeroplasmataceae</taxon>
        <taxon>Anaeroplasma</taxon>
    </lineage>
</organism>
<dbReference type="Proteomes" id="UP000266506">
    <property type="component" value="Unassembled WGS sequence"/>
</dbReference>
<evidence type="ECO:0000256" key="5">
    <source>
        <dbReference type="SAM" id="Phobius"/>
    </source>
</evidence>
<accession>A0A397RSW8</accession>
<feature type="transmembrane region" description="Helical" evidence="5">
    <location>
        <begin position="122"/>
        <end position="143"/>
    </location>
</feature>
<feature type="transmembrane region" description="Helical" evidence="5">
    <location>
        <begin position="93"/>
        <end position="110"/>
    </location>
</feature>
<evidence type="ECO:0000256" key="2">
    <source>
        <dbReference type="ARBA" id="ARBA00022692"/>
    </source>
</evidence>
<dbReference type="AlphaFoldDB" id="A0A397RSW8"/>
<protein>
    <submittedName>
        <fullName evidence="7">NhaP-type Na+/H+ or K+/H+ antiporter</fullName>
    </submittedName>
</protein>
<name>A0A397RSW8_9MOLU</name>
<feature type="transmembrane region" description="Helical" evidence="5">
    <location>
        <begin position="149"/>
        <end position="168"/>
    </location>
</feature>
<dbReference type="Gene3D" id="1.20.1530.20">
    <property type="match status" value="1"/>
</dbReference>
<evidence type="ECO:0000256" key="1">
    <source>
        <dbReference type="ARBA" id="ARBA00004141"/>
    </source>
</evidence>
<dbReference type="GO" id="GO:0015297">
    <property type="term" value="F:antiporter activity"/>
    <property type="evidence" value="ECO:0007669"/>
    <property type="project" value="InterPro"/>
</dbReference>
<comment type="subcellular location">
    <subcellularLocation>
        <location evidence="1">Membrane</location>
        <topology evidence="1">Multi-pass membrane protein</topology>
    </subcellularLocation>
</comment>
<feature type="transmembrane region" description="Helical" evidence="5">
    <location>
        <begin position="308"/>
        <end position="333"/>
    </location>
</feature>
<dbReference type="PANTHER" id="PTHR31102:SF1">
    <property type="entry name" value="CATION_H+ EXCHANGER DOMAIN-CONTAINING PROTEIN"/>
    <property type="match status" value="1"/>
</dbReference>
<feature type="transmembrane region" description="Helical" evidence="5">
    <location>
        <begin position="339"/>
        <end position="361"/>
    </location>
</feature>
<feature type="transmembrane region" description="Helical" evidence="5">
    <location>
        <begin position="253"/>
        <end position="270"/>
    </location>
</feature>
<feature type="transmembrane region" description="Helical" evidence="5">
    <location>
        <begin position="65"/>
        <end position="87"/>
    </location>
</feature>
<feature type="transmembrane region" description="Helical" evidence="5">
    <location>
        <begin position="188"/>
        <end position="207"/>
    </location>
</feature>
<feature type="transmembrane region" description="Helical" evidence="5">
    <location>
        <begin position="29"/>
        <end position="53"/>
    </location>
</feature>
<feature type="domain" description="Cation/H+ exchanger transmembrane" evidence="6">
    <location>
        <begin position="46"/>
        <end position="418"/>
    </location>
</feature>
<reference evidence="7 8" key="1">
    <citation type="submission" date="2018-08" db="EMBL/GenBank/DDBJ databases">
        <title>Genomic Encyclopedia of Archaeal and Bacterial Type Strains, Phase II (KMG-II): from individual species to whole genera.</title>
        <authorList>
            <person name="Goeker M."/>
        </authorList>
    </citation>
    <scope>NUCLEOTIDE SEQUENCE [LARGE SCALE GENOMIC DNA]</scope>
    <source>
        <strain evidence="7 8">ATCC 27112</strain>
    </source>
</reference>
<dbReference type="InterPro" id="IPR006153">
    <property type="entry name" value="Cation/H_exchanger_TM"/>
</dbReference>
<dbReference type="PANTHER" id="PTHR31102">
    <property type="match status" value="1"/>
</dbReference>
<keyword evidence="3 5" id="KW-1133">Transmembrane helix</keyword>
<dbReference type="InterPro" id="IPR051843">
    <property type="entry name" value="CPA1_transporter"/>
</dbReference>
<keyword evidence="8" id="KW-1185">Reference proteome</keyword>
<dbReference type="Pfam" id="PF00999">
    <property type="entry name" value="Na_H_Exchanger"/>
    <property type="match status" value="1"/>
</dbReference>
<evidence type="ECO:0000313" key="8">
    <source>
        <dbReference type="Proteomes" id="UP000266506"/>
    </source>
</evidence>
<evidence type="ECO:0000256" key="4">
    <source>
        <dbReference type="ARBA" id="ARBA00023136"/>
    </source>
</evidence>